<dbReference type="STRING" id="1308866.J416_07047"/>
<feature type="transmembrane region" description="Helical" evidence="1">
    <location>
        <begin position="115"/>
        <end position="132"/>
    </location>
</feature>
<feature type="transmembrane region" description="Helical" evidence="1">
    <location>
        <begin position="6"/>
        <end position="23"/>
    </location>
</feature>
<dbReference type="AlphaFoldDB" id="N4WD47"/>
<sequence>MNVLGVMLYVNALLIVSCYMYVYRDRTLIGFQLGMNISMMAGSFLAMSTGVILIYQFPLQFAMVTIISVFVGMITGSLFGALFDYQTLLTGYVNGVMVGMMAPMIGAAANFNLQFVWLMESVLIISLLLIVSSSRYG</sequence>
<proteinExistence type="predicted"/>
<organism evidence="2 3">
    <name type="scientific">Gracilibacillus halophilus YIM-C55.5</name>
    <dbReference type="NCBI Taxonomy" id="1308866"/>
    <lineage>
        <taxon>Bacteria</taxon>
        <taxon>Bacillati</taxon>
        <taxon>Bacillota</taxon>
        <taxon>Bacilli</taxon>
        <taxon>Bacillales</taxon>
        <taxon>Bacillaceae</taxon>
        <taxon>Gracilibacillus</taxon>
    </lineage>
</organism>
<gene>
    <name evidence="2" type="ORF">J416_07047</name>
</gene>
<protein>
    <submittedName>
        <fullName evidence="2">Uncharacterized protein</fullName>
    </submittedName>
</protein>
<keyword evidence="1" id="KW-0812">Transmembrane</keyword>
<dbReference type="eggNOG" id="ENOG50331KA">
    <property type="taxonomic scope" value="Bacteria"/>
</dbReference>
<name>N4WD47_9BACI</name>
<keyword evidence="3" id="KW-1185">Reference proteome</keyword>
<accession>N4WD47</accession>
<dbReference type="OrthoDB" id="2629631at2"/>
<keyword evidence="1" id="KW-1133">Transmembrane helix</keyword>
<dbReference type="EMBL" id="APML01000022">
    <property type="protein sequence ID" value="ENH97179.1"/>
    <property type="molecule type" value="Genomic_DNA"/>
</dbReference>
<dbReference type="PATRIC" id="fig|1308866.3.peg.1422"/>
<feature type="transmembrane region" description="Helical" evidence="1">
    <location>
        <begin position="89"/>
        <end position="109"/>
    </location>
</feature>
<reference evidence="2 3" key="1">
    <citation type="submission" date="2013-03" db="EMBL/GenBank/DDBJ databases">
        <title>Draft genome sequence of Gracibacillus halophilus YIM-C55.5, a moderately halophilic and thermophilic organism from the Xiaochaidamu salt lake.</title>
        <authorList>
            <person name="Sugumar T."/>
            <person name="Polireddy D.R."/>
            <person name="Antony A."/>
            <person name="Madhava Y.R."/>
            <person name="Sivakumar N."/>
        </authorList>
    </citation>
    <scope>NUCLEOTIDE SEQUENCE [LARGE SCALE GENOMIC DNA]</scope>
    <source>
        <strain evidence="2 3">YIM-C55.5</strain>
    </source>
</reference>
<evidence type="ECO:0000256" key="1">
    <source>
        <dbReference type="SAM" id="Phobius"/>
    </source>
</evidence>
<dbReference type="Proteomes" id="UP000012283">
    <property type="component" value="Unassembled WGS sequence"/>
</dbReference>
<evidence type="ECO:0000313" key="2">
    <source>
        <dbReference type="EMBL" id="ENH97179.1"/>
    </source>
</evidence>
<feature type="transmembrane region" description="Helical" evidence="1">
    <location>
        <begin position="61"/>
        <end position="82"/>
    </location>
</feature>
<keyword evidence="1" id="KW-0472">Membrane</keyword>
<evidence type="ECO:0000313" key="3">
    <source>
        <dbReference type="Proteomes" id="UP000012283"/>
    </source>
</evidence>
<feature type="transmembrane region" description="Helical" evidence="1">
    <location>
        <begin position="35"/>
        <end position="55"/>
    </location>
</feature>
<dbReference type="RefSeq" id="WP_003467157.1">
    <property type="nucleotide sequence ID" value="NZ_APML01000022.1"/>
</dbReference>
<comment type="caution">
    <text evidence="2">The sequence shown here is derived from an EMBL/GenBank/DDBJ whole genome shotgun (WGS) entry which is preliminary data.</text>
</comment>